<comment type="caution">
    <text evidence="7">The sequence shown here is derived from an EMBL/GenBank/DDBJ whole genome shotgun (WGS) entry which is preliminary data.</text>
</comment>
<keyword evidence="3" id="KW-1015">Disulfide bond</keyword>
<dbReference type="InterPro" id="IPR050553">
    <property type="entry name" value="Thioredoxin_ResA/DsbE_sf"/>
</dbReference>
<reference evidence="7 8" key="1">
    <citation type="submission" date="2014-09" db="EMBL/GenBank/DDBJ databases">
        <title>Alistipes sp. 627, sp. nov., a novel member of the family Rikenellaceae isolated from human faeces.</title>
        <authorList>
            <person name="Shkoporov A.N."/>
            <person name="Chaplin A.V."/>
            <person name="Motuzova O.V."/>
            <person name="Kafarskaia L.I."/>
            <person name="Khokhlova E.V."/>
            <person name="Efimov B.A."/>
        </authorList>
    </citation>
    <scope>NUCLEOTIDE SEQUENCE [LARGE SCALE GENOMIC DNA]</scope>
    <source>
        <strain evidence="7 8">627</strain>
    </source>
</reference>
<organism evidence="7 8">
    <name type="scientific">Alistipes inops</name>
    <dbReference type="NCBI Taxonomy" id="1501391"/>
    <lineage>
        <taxon>Bacteria</taxon>
        <taxon>Pseudomonadati</taxon>
        <taxon>Bacteroidota</taxon>
        <taxon>Bacteroidia</taxon>
        <taxon>Bacteroidales</taxon>
        <taxon>Rikenellaceae</taxon>
        <taxon>Alistipes</taxon>
    </lineage>
</organism>
<keyword evidence="2" id="KW-0201">Cytochrome c-type biogenesis</keyword>
<dbReference type="PANTHER" id="PTHR42852:SF6">
    <property type="entry name" value="THIOL:DISULFIDE INTERCHANGE PROTEIN DSBE"/>
    <property type="match status" value="1"/>
</dbReference>
<evidence type="ECO:0000313" key="8">
    <source>
        <dbReference type="Proteomes" id="UP000030889"/>
    </source>
</evidence>
<accession>A0ABR4YM95</accession>
<evidence type="ECO:0000256" key="4">
    <source>
        <dbReference type="ARBA" id="ARBA00023284"/>
    </source>
</evidence>
<dbReference type="PROSITE" id="PS51257">
    <property type="entry name" value="PROKAR_LIPOPROTEIN"/>
    <property type="match status" value="1"/>
</dbReference>
<dbReference type="RefSeq" id="WP_035471209.1">
    <property type="nucleotide sequence ID" value="NZ_JRGF01000001.1"/>
</dbReference>
<feature type="signal peptide" evidence="5">
    <location>
        <begin position="1"/>
        <end position="19"/>
    </location>
</feature>
<dbReference type="SUPFAM" id="SSF52833">
    <property type="entry name" value="Thioredoxin-like"/>
    <property type="match status" value="1"/>
</dbReference>
<evidence type="ECO:0000256" key="3">
    <source>
        <dbReference type="ARBA" id="ARBA00023157"/>
    </source>
</evidence>
<name>A0ABR4YM95_9BACT</name>
<dbReference type="InterPro" id="IPR013766">
    <property type="entry name" value="Thioredoxin_domain"/>
</dbReference>
<sequence>MKHSLLVPALAVCAAAALAVSCDSNRAKVSGRIAGPERCMVVLEQITATGAVSVDSTATNRRGNFRFNIELPPSGTTFYNLRIGEDRIPLFVSPGEKVTISSMYGNPGDYIIRGSRESILVKELNDMMNAGAGRLDSLSRLISTTDRNAARRTEYIKEYGREYSRLKREQIKFIVTNSRSLAALYALYQRLPDDKTLFNGNSDIIYYRLVADSVSKYYPDSPYVAALRSQVDMADANEELARMVSESICNPAPYPDIALPDMYGDVRRLSSIGNKVILLDFWSAAAPEAAMYNAELKEIYSRFAGEGFEIYQVGIDTDKQVWINAVQEQRLPWISVCDFKGPAGIAPRVYNIDKVPANYLIDGNGEIVGRNIPTDKLAREVDNLVRRLK</sequence>
<dbReference type="PANTHER" id="PTHR42852">
    <property type="entry name" value="THIOL:DISULFIDE INTERCHANGE PROTEIN DSBE"/>
    <property type="match status" value="1"/>
</dbReference>
<dbReference type="EMBL" id="JRGF01000001">
    <property type="protein sequence ID" value="KHE42988.1"/>
    <property type="molecule type" value="Genomic_DNA"/>
</dbReference>
<evidence type="ECO:0000256" key="5">
    <source>
        <dbReference type="SAM" id="SignalP"/>
    </source>
</evidence>
<dbReference type="InterPro" id="IPR036249">
    <property type="entry name" value="Thioredoxin-like_sf"/>
</dbReference>
<keyword evidence="8" id="KW-1185">Reference proteome</keyword>
<protein>
    <recommendedName>
        <fullName evidence="6">Thioredoxin domain-containing protein</fullName>
    </recommendedName>
</protein>
<evidence type="ECO:0000256" key="1">
    <source>
        <dbReference type="ARBA" id="ARBA00004196"/>
    </source>
</evidence>
<proteinExistence type="predicted"/>
<evidence type="ECO:0000259" key="6">
    <source>
        <dbReference type="PROSITE" id="PS51352"/>
    </source>
</evidence>
<gene>
    <name evidence="7" type="ORF">LG35_00560</name>
</gene>
<feature type="domain" description="Thioredoxin" evidence="6">
    <location>
        <begin position="248"/>
        <end position="389"/>
    </location>
</feature>
<dbReference type="PROSITE" id="PS51352">
    <property type="entry name" value="THIOREDOXIN_2"/>
    <property type="match status" value="1"/>
</dbReference>
<comment type="subcellular location">
    <subcellularLocation>
        <location evidence="1">Cell envelope</location>
    </subcellularLocation>
</comment>
<dbReference type="Gene3D" id="3.40.30.10">
    <property type="entry name" value="Glutaredoxin"/>
    <property type="match status" value="1"/>
</dbReference>
<evidence type="ECO:0000313" key="7">
    <source>
        <dbReference type="EMBL" id="KHE42988.1"/>
    </source>
</evidence>
<feature type="chain" id="PRO_5046736530" description="Thioredoxin domain-containing protein" evidence="5">
    <location>
        <begin position="20"/>
        <end position="389"/>
    </location>
</feature>
<dbReference type="InterPro" id="IPR000866">
    <property type="entry name" value="AhpC/TSA"/>
</dbReference>
<dbReference type="Proteomes" id="UP000030889">
    <property type="component" value="Unassembled WGS sequence"/>
</dbReference>
<keyword evidence="4" id="KW-0676">Redox-active center</keyword>
<dbReference type="Pfam" id="PF00578">
    <property type="entry name" value="AhpC-TSA"/>
    <property type="match status" value="1"/>
</dbReference>
<keyword evidence="5" id="KW-0732">Signal</keyword>
<evidence type="ECO:0000256" key="2">
    <source>
        <dbReference type="ARBA" id="ARBA00022748"/>
    </source>
</evidence>
<dbReference type="CDD" id="cd02966">
    <property type="entry name" value="TlpA_like_family"/>
    <property type="match status" value="1"/>
</dbReference>